<keyword evidence="2 3" id="KW-0690">Ribosome biogenesis</keyword>
<dbReference type="PANTHER" id="PTHR33867:SF1">
    <property type="entry name" value="RIBOSOME MATURATION FACTOR RIMP"/>
    <property type="match status" value="1"/>
</dbReference>
<dbReference type="InterPro" id="IPR028989">
    <property type="entry name" value="RimP_N"/>
</dbReference>
<protein>
    <recommendedName>
        <fullName evidence="3">Ribosome maturation factor RimP</fullName>
    </recommendedName>
</protein>
<evidence type="ECO:0000313" key="5">
    <source>
        <dbReference type="EMBL" id="UOB19014.1"/>
    </source>
</evidence>
<dbReference type="InterPro" id="IPR035956">
    <property type="entry name" value="RimP_N_sf"/>
</dbReference>
<reference evidence="5" key="1">
    <citation type="submission" date="2022-03" db="EMBL/GenBank/DDBJ databases">
        <title>Description of Abyssus ytuae gen. nov., sp. nov., a novel member of the family Flavobacteriaceae isolated from the sediment of Mariana Trench.</title>
        <authorList>
            <person name="Zhang J."/>
            <person name="Xu X."/>
        </authorList>
    </citation>
    <scope>NUCLEOTIDE SEQUENCE</scope>
    <source>
        <strain evidence="5">MT3330</strain>
    </source>
</reference>
<evidence type="ECO:0000259" key="4">
    <source>
        <dbReference type="Pfam" id="PF02576"/>
    </source>
</evidence>
<organism evidence="5 6">
    <name type="scientific">Abyssalbus ytuae</name>
    <dbReference type="NCBI Taxonomy" id="2926907"/>
    <lineage>
        <taxon>Bacteria</taxon>
        <taxon>Pseudomonadati</taxon>
        <taxon>Bacteroidota</taxon>
        <taxon>Flavobacteriia</taxon>
        <taxon>Flavobacteriales</taxon>
        <taxon>Flavobacteriaceae</taxon>
        <taxon>Abyssalbus</taxon>
    </lineage>
</organism>
<dbReference type="PANTHER" id="PTHR33867">
    <property type="entry name" value="RIBOSOME MATURATION FACTOR RIMP"/>
    <property type="match status" value="1"/>
</dbReference>
<evidence type="ECO:0000256" key="1">
    <source>
        <dbReference type="ARBA" id="ARBA00022490"/>
    </source>
</evidence>
<accession>A0A9E7D4J8</accession>
<feature type="domain" description="Ribosome maturation factor RimP N-terminal" evidence="4">
    <location>
        <begin position="16"/>
        <end position="75"/>
    </location>
</feature>
<comment type="similarity">
    <text evidence="3">Belongs to the RimP family.</text>
</comment>
<evidence type="ECO:0000256" key="3">
    <source>
        <dbReference type="HAMAP-Rule" id="MF_01077"/>
    </source>
</evidence>
<comment type="function">
    <text evidence="3">Required for maturation of 30S ribosomal subunits.</text>
</comment>
<dbReference type="GO" id="GO:0005737">
    <property type="term" value="C:cytoplasm"/>
    <property type="evidence" value="ECO:0007669"/>
    <property type="project" value="UniProtKB-SubCell"/>
</dbReference>
<evidence type="ECO:0000256" key="2">
    <source>
        <dbReference type="ARBA" id="ARBA00022517"/>
    </source>
</evidence>
<dbReference type="Pfam" id="PF02576">
    <property type="entry name" value="RimP_N"/>
    <property type="match status" value="1"/>
</dbReference>
<comment type="subcellular location">
    <subcellularLocation>
        <location evidence="3">Cytoplasm</location>
    </subcellularLocation>
</comment>
<evidence type="ECO:0000313" key="6">
    <source>
        <dbReference type="Proteomes" id="UP000831290"/>
    </source>
</evidence>
<proteinExistence type="inferred from homology"/>
<dbReference type="HAMAP" id="MF_01077">
    <property type="entry name" value="RimP"/>
    <property type="match status" value="1"/>
</dbReference>
<dbReference type="InterPro" id="IPR003728">
    <property type="entry name" value="Ribosome_maturation_RimP"/>
</dbReference>
<dbReference type="Gene3D" id="3.30.300.70">
    <property type="entry name" value="RimP-like superfamily, N-terminal"/>
    <property type="match status" value="1"/>
</dbReference>
<dbReference type="KEGG" id="fbm:MQE35_06875"/>
<dbReference type="RefSeq" id="WP_255845631.1">
    <property type="nucleotide sequence ID" value="NZ_CP094358.1"/>
</dbReference>
<gene>
    <name evidence="3 5" type="primary">rimP</name>
    <name evidence="5" type="ORF">MQE35_06875</name>
</gene>
<dbReference type="Proteomes" id="UP000831290">
    <property type="component" value="Chromosome"/>
</dbReference>
<dbReference type="SUPFAM" id="SSF75420">
    <property type="entry name" value="YhbC-like, N-terminal domain"/>
    <property type="match status" value="1"/>
</dbReference>
<sequence length="153" mass="17535">MLKDKVEALLEQFFLKRKDLFLLDLNISPDNKIRVIIDGDNGVTLNDCIDASRQVEHNLDRDEEDFSLEVTSAGATEPIVNNRQYLKNIGRKLKVSTRENKFEGTLTQVTDKGIFLEWKVREAKPVGKGKVTVEKKEQLLFENIVEAKVKITF</sequence>
<dbReference type="GO" id="GO:0042274">
    <property type="term" value="P:ribosomal small subunit biogenesis"/>
    <property type="evidence" value="ECO:0007669"/>
    <property type="project" value="UniProtKB-UniRule"/>
</dbReference>
<keyword evidence="1 3" id="KW-0963">Cytoplasm</keyword>
<dbReference type="EMBL" id="CP094358">
    <property type="protein sequence ID" value="UOB19014.1"/>
    <property type="molecule type" value="Genomic_DNA"/>
</dbReference>
<name>A0A9E7D4J8_9FLAO</name>
<dbReference type="AlphaFoldDB" id="A0A9E7D4J8"/>
<dbReference type="NCBIfam" id="NF002531">
    <property type="entry name" value="PRK02001.1"/>
    <property type="match status" value="1"/>
</dbReference>
<keyword evidence="6" id="KW-1185">Reference proteome</keyword>